<evidence type="ECO:0008006" key="4">
    <source>
        <dbReference type="Google" id="ProtNLM"/>
    </source>
</evidence>
<feature type="compositionally biased region" description="Basic and acidic residues" evidence="1">
    <location>
        <begin position="1"/>
        <end position="15"/>
    </location>
</feature>
<proteinExistence type="predicted"/>
<evidence type="ECO:0000313" key="2">
    <source>
        <dbReference type="EMBL" id="MFB9761576.1"/>
    </source>
</evidence>
<name>A0ABV5WMR7_9BACI</name>
<dbReference type="EMBL" id="JBHMAF010000194">
    <property type="protein sequence ID" value="MFB9761576.1"/>
    <property type="molecule type" value="Genomic_DNA"/>
</dbReference>
<gene>
    <name evidence="2" type="ORF">ACFFMS_25375</name>
</gene>
<organism evidence="2 3">
    <name type="scientific">Ectobacillus funiculus</name>
    <dbReference type="NCBI Taxonomy" id="137993"/>
    <lineage>
        <taxon>Bacteria</taxon>
        <taxon>Bacillati</taxon>
        <taxon>Bacillota</taxon>
        <taxon>Bacilli</taxon>
        <taxon>Bacillales</taxon>
        <taxon>Bacillaceae</taxon>
        <taxon>Ectobacillus</taxon>
    </lineage>
</organism>
<feature type="region of interest" description="Disordered" evidence="1">
    <location>
        <begin position="1"/>
        <end position="22"/>
    </location>
</feature>
<protein>
    <recommendedName>
        <fullName evidence="4">Spore coat protein</fullName>
    </recommendedName>
</protein>
<dbReference type="SUPFAM" id="SSF47240">
    <property type="entry name" value="Ferritin-like"/>
    <property type="match status" value="1"/>
</dbReference>
<comment type="caution">
    <text evidence="2">The sequence shown here is derived from an EMBL/GenBank/DDBJ whole genome shotgun (WGS) entry which is preliminary data.</text>
</comment>
<sequence>MDSHQFDYDRQEKPGDSMSGKQLMDILEHSLEMENEMMRTYLITAERLHADEELKERLQNFAEGNAKRTRQLLNEIEKLDKGES</sequence>
<accession>A0ABV5WMR7</accession>
<evidence type="ECO:0000313" key="3">
    <source>
        <dbReference type="Proteomes" id="UP001589609"/>
    </source>
</evidence>
<dbReference type="InterPro" id="IPR009078">
    <property type="entry name" value="Ferritin-like_SF"/>
</dbReference>
<evidence type="ECO:0000256" key="1">
    <source>
        <dbReference type="SAM" id="MobiDB-lite"/>
    </source>
</evidence>
<dbReference type="Proteomes" id="UP001589609">
    <property type="component" value="Unassembled WGS sequence"/>
</dbReference>
<reference evidence="2 3" key="1">
    <citation type="submission" date="2024-09" db="EMBL/GenBank/DDBJ databases">
        <authorList>
            <person name="Sun Q."/>
            <person name="Mori K."/>
        </authorList>
    </citation>
    <scope>NUCLEOTIDE SEQUENCE [LARGE SCALE GENOMIC DNA]</scope>
    <source>
        <strain evidence="2 3">JCM 11201</strain>
    </source>
</reference>
<dbReference type="RefSeq" id="WP_246040253.1">
    <property type="nucleotide sequence ID" value="NZ_JBHMAF010000194.1"/>
</dbReference>
<keyword evidence="3" id="KW-1185">Reference proteome</keyword>